<accession>A0A2M9G559</accession>
<evidence type="ECO:0000313" key="4">
    <source>
        <dbReference type="Proteomes" id="UP000229498"/>
    </source>
</evidence>
<dbReference type="Pfam" id="PF06114">
    <property type="entry name" value="Peptidase_M78"/>
    <property type="match status" value="1"/>
</dbReference>
<dbReference type="AlphaFoldDB" id="A0A2M9G559"/>
<evidence type="ECO:0000313" key="3">
    <source>
        <dbReference type="EMBL" id="PJK30853.1"/>
    </source>
</evidence>
<organism evidence="3 4">
    <name type="scientific">Minwuia thermotolerans</name>
    <dbReference type="NCBI Taxonomy" id="2056226"/>
    <lineage>
        <taxon>Bacteria</taxon>
        <taxon>Pseudomonadati</taxon>
        <taxon>Pseudomonadota</taxon>
        <taxon>Alphaproteobacteria</taxon>
        <taxon>Minwuiales</taxon>
        <taxon>Minwuiaceae</taxon>
        <taxon>Minwuia</taxon>
    </lineage>
</organism>
<dbReference type="Proteomes" id="UP000229498">
    <property type="component" value="Unassembled WGS sequence"/>
</dbReference>
<comment type="caution">
    <text evidence="3">The sequence shown here is derived from an EMBL/GenBank/DDBJ whole genome shotgun (WGS) entry which is preliminary data.</text>
</comment>
<evidence type="ECO:0000256" key="1">
    <source>
        <dbReference type="SAM" id="MobiDB-lite"/>
    </source>
</evidence>
<dbReference type="InterPro" id="IPR010359">
    <property type="entry name" value="IrrE_HExxH"/>
</dbReference>
<gene>
    <name evidence="3" type="ORF">CVT23_04700</name>
</gene>
<feature type="domain" description="IrrE N-terminal-like" evidence="2">
    <location>
        <begin position="42"/>
        <end position="93"/>
    </location>
</feature>
<feature type="compositionally biased region" description="Low complexity" evidence="1">
    <location>
        <begin position="232"/>
        <end position="261"/>
    </location>
</feature>
<dbReference type="OrthoDB" id="9794834at2"/>
<name>A0A2M9G559_9PROT</name>
<feature type="region of interest" description="Disordered" evidence="1">
    <location>
        <begin position="220"/>
        <end position="261"/>
    </location>
</feature>
<dbReference type="Gene3D" id="1.10.10.2910">
    <property type="match status" value="1"/>
</dbReference>
<dbReference type="EMBL" id="PHIG01000015">
    <property type="protein sequence ID" value="PJK30853.1"/>
    <property type="molecule type" value="Genomic_DNA"/>
</dbReference>
<sequence>MELDDAGLNPERIAAAIHDQLGEAGGAVPVQDIARRLDITEIREMSFNGVEGVLITTPERPDGMIAVNARSSAKRRRFTLAHELGHFLMTHHRMVGRDGFRCSRSDMLARVEPGDAATAGLHLGQEAEANRFAIELLAPARRLKRYLHRPPDLARVLEISDAFEISREAAARRYVEQHRDNLAVLFGHHGRIIYLQKARGFPWITRAAAIRCPACPTELPGSRRWSRPTRPTGSTGRPASSSAPRSCASATTASSSCSMPR</sequence>
<dbReference type="PANTHER" id="PTHR43236:SF1">
    <property type="entry name" value="BLL7220 PROTEIN"/>
    <property type="match status" value="1"/>
</dbReference>
<dbReference type="InterPro" id="IPR052345">
    <property type="entry name" value="Rad_response_metalloprotease"/>
</dbReference>
<dbReference type="RefSeq" id="WP_109794197.1">
    <property type="nucleotide sequence ID" value="NZ_PHIG01000015.1"/>
</dbReference>
<keyword evidence="4" id="KW-1185">Reference proteome</keyword>
<dbReference type="PANTHER" id="PTHR43236">
    <property type="entry name" value="ANTITOXIN HIGA1"/>
    <property type="match status" value="1"/>
</dbReference>
<reference evidence="3 4" key="1">
    <citation type="submission" date="2017-11" db="EMBL/GenBank/DDBJ databases">
        <title>Draft genome sequence of Rhizobiales bacterium SY3-13.</title>
        <authorList>
            <person name="Sun C."/>
        </authorList>
    </citation>
    <scope>NUCLEOTIDE SEQUENCE [LARGE SCALE GENOMIC DNA]</scope>
    <source>
        <strain evidence="3 4">SY3-13</strain>
    </source>
</reference>
<evidence type="ECO:0000259" key="2">
    <source>
        <dbReference type="Pfam" id="PF06114"/>
    </source>
</evidence>
<protein>
    <recommendedName>
        <fullName evidence="2">IrrE N-terminal-like domain-containing protein</fullName>
    </recommendedName>
</protein>
<proteinExistence type="predicted"/>